<evidence type="ECO:0000256" key="2">
    <source>
        <dbReference type="ARBA" id="ARBA00022553"/>
    </source>
</evidence>
<keyword evidence="2 4" id="KW-0597">Phosphoprotein</keyword>
<dbReference type="PROSITE" id="PS50110">
    <property type="entry name" value="RESPONSE_REGULATORY"/>
    <property type="match status" value="1"/>
</dbReference>
<evidence type="ECO:0000313" key="7">
    <source>
        <dbReference type="Proteomes" id="UP000216024"/>
    </source>
</evidence>
<dbReference type="SUPFAM" id="SSF52172">
    <property type="entry name" value="CheY-like"/>
    <property type="match status" value="1"/>
</dbReference>
<dbReference type="Pfam" id="PF00072">
    <property type="entry name" value="Response_reg"/>
    <property type="match status" value="1"/>
</dbReference>
<dbReference type="GO" id="GO:0000160">
    <property type="term" value="P:phosphorelay signal transduction system"/>
    <property type="evidence" value="ECO:0007669"/>
    <property type="project" value="InterPro"/>
</dbReference>
<organism evidence="6 7">
    <name type="scientific">Anaeromicrobium sediminis</name>
    <dbReference type="NCBI Taxonomy" id="1478221"/>
    <lineage>
        <taxon>Bacteria</taxon>
        <taxon>Bacillati</taxon>
        <taxon>Bacillota</taxon>
        <taxon>Clostridia</taxon>
        <taxon>Peptostreptococcales</taxon>
        <taxon>Thermotaleaceae</taxon>
        <taxon>Anaeromicrobium</taxon>
    </lineage>
</organism>
<keyword evidence="6" id="KW-0808">Transferase</keyword>
<protein>
    <recommendedName>
        <fullName evidence="1">Stage 0 sporulation protein A homolog</fullName>
    </recommendedName>
</protein>
<evidence type="ECO:0000256" key="3">
    <source>
        <dbReference type="ARBA" id="ARBA00024867"/>
    </source>
</evidence>
<dbReference type="PANTHER" id="PTHR44591:SF3">
    <property type="entry name" value="RESPONSE REGULATORY DOMAIN-CONTAINING PROTEIN"/>
    <property type="match status" value="1"/>
</dbReference>
<evidence type="ECO:0000259" key="5">
    <source>
        <dbReference type="PROSITE" id="PS50110"/>
    </source>
</evidence>
<feature type="modified residue" description="4-aspartylphosphate" evidence="4">
    <location>
        <position position="55"/>
    </location>
</feature>
<dbReference type="InterPro" id="IPR050595">
    <property type="entry name" value="Bact_response_regulator"/>
</dbReference>
<dbReference type="InterPro" id="IPR013972">
    <property type="entry name" value="YcbB"/>
</dbReference>
<dbReference type="Proteomes" id="UP000216024">
    <property type="component" value="Unassembled WGS sequence"/>
</dbReference>
<evidence type="ECO:0000256" key="4">
    <source>
        <dbReference type="PROSITE-ProRule" id="PRU00169"/>
    </source>
</evidence>
<dbReference type="Gene3D" id="3.40.50.2300">
    <property type="match status" value="1"/>
</dbReference>
<accession>A0A267MJY6</accession>
<sequence length="299" mass="34011">MNTSFYIVEDDKVVQNILKRIIEKNDLGDIIGSSNDGGKAIEDIKILKPDIVLVDLLLPTVDGIKIVSKVKETHEDVTFIMISQVSSEEMISKAYKNGIEFFISKPINVIEVITVIEKIKEKVNMSKVIQSFEDALKGIRRIDHVPTEKKSKEHSNEDKIEKVLAQLGILGEAGVKDIMEIILWIIEHMEEGKNNLPKYKLSDIYKYLCDKYSEEEGISTNTSAIEQRVRRSSIKALKNIANMGIENPENEIFVKYSSTLFNFKEVRNQMNFARGESDQSGKVNIKKFIEGIIIDIKDE</sequence>
<dbReference type="SMART" id="SM00448">
    <property type="entry name" value="REC"/>
    <property type="match status" value="1"/>
</dbReference>
<comment type="function">
    <text evidence="3">May play the central regulatory role in sporulation. It may be an element of the effector pathway responsible for the activation of sporulation genes in response to nutritional stress. Spo0A may act in concert with spo0H (a sigma factor) to control the expression of some genes that are critical to the sporulation process.</text>
</comment>
<dbReference type="InterPro" id="IPR001789">
    <property type="entry name" value="Sig_transdc_resp-reg_receiver"/>
</dbReference>
<dbReference type="GO" id="GO:0016301">
    <property type="term" value="F:kinase activity"/>
    <property type="evidence" value="ECO:0007669"/>
    <property type="project" value="UniProtKB-KW"/>
</dbReference>
<dbReference type="InterPro" id="IPR011006">
    <property type="entry name" value="CheY-like_superfamily"/>
</dbReference>
<dbReference type="Pfam" id="PF08664">
    <property type="entry name" value="YcbB"/>
    <property type="match status" value="1"/>
</dbReference>
<keyword evidence="7" id="KW-1185">Reference proteome</keyword>
<evidence type="ECO:0000313" key="6">
    <source>
        <dbReference type="EMBL" id="PAB59100.1"/>
    </source>
</evidence>
<reference evidence="6 7" key="1">
    <citation type="submission" date="2017-06" db="EMBL/GenBank/DDBJ databases">
        <title>Draft genome sequence of anaerobic fermentative bacterium Anaeromicrobium sediminis DY2726D isolated from West Pacific Ocean sediments.</title>
        <authorList>
            <person name="Zeng X."/>
        </authorList>
    </citation>
    <scope>NUCLEOTIDE SEQUENCE [LARGE SCALE GENOMIC DNA]</scope>
    <source>
        <strain evidence="6 7">DY2726D</strain>
    </source>
</reference>
<gene>
    <name evidence="6" type="ORF">CCE28_11310</name>
</gene>
<comment type="caution">
    <text evidence="6">The sequence shown here is derived from an EMBL/GenBank/DDBJ whole genome shotgun (WGS) entry which is preliminary data.</text>
</comment>
<name>A0A267MJY6_9FIRM</name>
<dbReference type="EMBL" id="NIBG01000009">
    <property type="protein sequence ID" value="PAB59100.1"/>
    <property type="molecule type" value="Genomic_DNA"/>
</dbReference>
<evidence type="ECO:0000256" key="1">
    <source>
        <dbReference type="ARBA" id="ARBA00018672"/>
    </source>
</evidence>
<feature type="domain" description="Response regulatory" evidence="5">
    <location>
        <begin position="4"/>
        <end position="120"/>
    </location>
</feature>
<dbReference type="AlphaFoldDB" id="A0A267MJY6"/>
<dbReference type="RefSeq" id="WP_095133830.1">
    <property type="nucleotide sequence ID" value="NZ_NIBG01000009.1"/>
</dbReference>
<dbReference type="OrthoDB" id="1684633at2"/>
<dbReference type="PANTHER" id="PTHR44591">
    <property type="entry name" value="STRESS RESPONSE REGULATOR PROTEIN 1"/>
    <property type="match status" value="1"/>
</dbReference>
<keyword evidence="6" id="KW-0418">Kinase</keyword>
<proteinExistence type="predicted"/>